<evidence type="ECO:0000256" key="1">
    <source>
        <dbReference type="ARBA" id="ARBA00022737"/>
    </source>
</evidence>
<dbReference type="STRING" id="1149755.A0A2J6QWC6"/>
<keyword evidence="2 3" id="KW-0040">ANK repeat</keyword>
<protein>
    <submittedName>
        <fullName evidence="4">Ankyrin</fullName>
    </submittedName>
</protein>
<evidence type="ECO:0000313" key="5">
    <source>
        <dbReference type="Proteomes" id="UP000235786"/>
    </source>
</evidence>
<feature type="repeat" description="ANK" evidence="3">
    <location>
        <begin position="162"/>
        <end position="190"/>
    </location>
</feature>
<dbReference type="PROSITE" id="PS50088">
    <property type="entry name" value="ANK_REPEAT"/>
    <property type="match status" value="3"/>
</dbReference>
<dbReference type="Pfam" id="PF12796">
    <property type="entry name" value="Ank_2"/>
    <property type="match status" value="1"/>
</dbReference>
<accession>A0A2J6QWC6</accession>
<sequence>MVRFLIAHGADVNGFHEQALARACGVSSTNIAKILLSSGANINVQGGLTKSQTYYVLDEACLQGNSALVQLLLKHGANPNLESARHIEYGTPLQVASYFGHTDIVEILLANGANVNALTCRKYSTALQCACAMGRTATCLVLLKHGADINLDLSIITWYGWALDTACHKGNEEVVRLLIAAGASINASGGMYGCPLQAACACGDEYGDLQIHTPKLALAKANIVRMLLDHGARVDTLGGIYGNSFCAALEARFLNARVIFSLLLGRSTGAVRLWLFHNLLARQKDVLVKDARRRKHTKLMPEGGDQKVQKVLRLRTA</sequence>
<dbReference type="InterPro" id="IPR002110">
    <property type="entry name" value="Ankyrin_rpt"/>
</dbReference>
<feature type="repeat" description="ANK" evidence="3">
    <location>
        <begin position="88"/>
        <end position="120"/>
    </location>
</feature>
<organism evidence="4 5">
    <name type="scientific">Hyaloscypha variabilis (strain UAMH 11265 / GT02V1 / F)</name>
    <name type="common">Meliniomyces variabilis</name>
    <dbReference type="NCBI Taxonomy" id="1149755"/>
    <lineage>
        <taxon>Eukaryota</taxon>
        <taxon>Fungi</taxon>
        <taxon>Dikarya</taxon>
        <taxon>Ascomycota</taxon>
        <taxon>Pezizomycotina</taxon>
        <taxon>Leotiomycetes</taxon>
        <taxon>Helotiales</taxon>
        <taxon>Hyaloscyphaceae</taxon>
        <taxon>Hyaloscypha</taxon>
        <taxon>Hyaloscypha variabilis</taxon>
    </lineage>
</organism>
<dbReference type="AlphaFoldDB" id="A0A2J6QWC6"/>
<dbReference type="PANTHER" id="PTHR24123:SF33">
    <property type="entry name" value="PROTEIN HOS4"/>
    <property type="match status" value="1"/>
</dbReference>
<evidence type="ECO:0000313" key="4">
    <source>
        <dbReference type="EMBL" id="PMD30553.1"/>
    </source>
</evidence>
<evidence type="ECO:0000256" key="2">
    <source>
        <dbReference type="ARBA" id="ARBA00023043"/>
    </source>
</evidence>
<keyword evidence="1" id="KW-0677">Repeat</keyword>
<dbReference type="EMBL" id="KZ613966">
    <property type="protein sequence ID" value="PMD30553.1"/>
    <property type="molecule type" value="Genomic_DNA"/>
</dbReference>
<name>A0A2J6QWC6_HYAVF</name>
<keyword evidence="5" id="KW-1185">Reference proteome</keyword>
<dbReference type="Pfam" id="PF00023">
    <property type="entry name" value="Ank"/>
    <property type="match status" value="1"/>
</dbReference>
<dbReference type="InterPro" id="IPR051165">
    <property type="entry name" value="Multifunctional_ANK_Repeat"/>
</dbReference>
<feature type="repeat" description="ANK" evidence="3">
    <location>
        <begin position="52"/>
        <end position="84"/>
    </location>
</feature>
<proteinExistence type="predicted"/>
<evidence type="ECO:0000256" key="3">
    <source>
        <dbReference type="PROSITE-ProRule" id="PRU00023"/>
    </source>
</evidence>
<dbReference type="Gene3D" id="1.25.40.20">
    <property type="entry name" value="Ankyrin repeat-containing domain"/>
    <property type="match status" value="2"/>
</dbReference>
<dbReference type="SMART" id="SM00248">
    <property type="entry name" value="ANK"/>
    <property type="match status" value="6"/>
</dbReference>
<dbReference type="Proteomes" id="UP000235786">
    <property type="component" value="Unassembled WGS sequence"/>
</dbReference>
<dbReference type="PROSITE" id="PS50297">
    <property type="entry name" value="ANK_REP_REGION"/>
    <property type="match status" value="1"/>
</dbReference>
<dbReference type="OrthoDB" id="194358at2759"/>
<dbReference type="InterPro" id="IPR036770">
    <property type="entry name" value="Ankyrin_rpt-contain_sf"/>
</dbReference>
<reference evidence="4 5" key="1">
    <citation type="submission" date="2016-04" db="EMBL/GenBank/DDBJ databases">
        <title>A degradative enzymes factory behind the ericoid mycorrhizal symbiosis.</title>
        <authorList>
            <consortium name="DOE Joint Genome Institute"/>
            <person name="Martino E."/>
            <person name="Morin E."/>
            <person name="Grelet G."/>
            <person name="Kuo A."/>
            <person name="Kohler A."/>
            <person name="Daghino S."/>
            <person name="Barry K."/>
            <person name="Choi C."/>
            <person name="Cichocki N."/>
            <person name="Clum A."/>
            <person name="Copeland A."/>
            <person name="Hainaut M."/>
            <person name="Haridas S."/>
            <person name="Labutti K."/>
            <person name="Lindquist E."/>
            <person name="Lipzen A."/>
            <person name="Khouja H.-R."/>
            <person name="Murat C."/>
            <person name="Ohm R."/>
            <person name="Olson A."/>
            <person name="Spatafora J."/>
            <person name="Veneault-Fourrey C."/>
            <person name="Henrissat B."/>
            <person name="Grigoriev I."/>
            <person name="Martin F."/>
            <person name="Perotto S."/>
        </authorList>
    </citation>
    <scope>NUCLEOTIDE SEQUENCE [LARGE SCALE GENOMIC DNA]</scope>
    <source>
        <strain evidence="4 5">F</strain>
    </source>
</reference>
<dbReference type="SUPFAM" id="SSF48403">
    <property type="entry name" value="Ankyrin repeat"/>
    <property type="match status" value="1"/>
</dbReference>
<dbReference type="PANTHER" id="PTHR24123">
    <property type="entry name" value="ANKYRIN REPEAT-CONTAINING"/>
    <property type="match status" value="1"/>
</dbReference>
<gene>
    <name evidence="4" type="ORF">L207DRAFT_443687</name>
</gene>